<keyword evidence="2 3" id="KW-0802">TPR repeat</keyword>
<dbReference type="SUPFAM" id="SSF48452">
    <property type="entry name" value="TPR-like"/>
    <property type="match status" value="1"/>
</dbReference>
<reference evidence="5 6" key="1">
    <citation type="journal article" date="2013" name="Mar. Genomics">
        <title>Expression of sulfatases in Rhodopirellula baltica and the diversity of sulfatases in the genus Rhodopirellula.</title>
        <authorList>
            <person name="Wegner C.E."/>
            <person name="Richter-Heitmann T."/>
            <person name="Klindworth A."/>
            <person name="Klockow C."/>
            <person name="Richter M."/>
            <person name="Achstetter T."/>
            <person name="Glockner F.O."/>
            <person name="Harder J."/>
        </authorList>
    </citation>
    <scope>NUCLEOTIDE SEQUENCE [LARGE SCALE GENOMIC DNA]</scope>
    <source>
        <strain evidence="5 6">SM1</strain>
    </source>
</reference>
<protein>
    <submittedName>
        <fullName evidence="5">Tetratricopeptide TPR_2 repeat-containing protein</fullName>
    </submittedName>
</protein>
<evidence type="ECO:0000313" key="6">
    <source>
        <dbReference type="Proteomes" id="UP000011991"/>
    </source>
</evidence>
<dbReference type="PANTHER" id="PTHR44858">
    <property type="entry name" value="TETRATRICOPEPTIDE REPEAT PROTEIN 6"/>
    <property type="match status" value="1"/>
</dbReference>
<evidence type="ECO:0000256" key="4">
    <source>
        <dbReference type="SAM" id="Phobius"/>
    </source>
</evidence>
<keyword evidence="6" id="KW-1185">Reference proteome</keyword>
<keyword evidence="1" id="KW-0677">Repeat</keyword>
<feature type="repeat" description="TPR" evidence="3">
    <location>
        <begin position="108"/>
        <end position="141"/>
    </location>
</feature>
<feature type="transmembrane region" description="Helical" evidence="4">
    <location>
        <begin position="15"/>
        <end position="41"/>
    </location>
</feature>
<evidence type="ECO:0000256" key="1">
    <source>
        <dbReference type="ARBA" id="ARBA00022737"/>
    </source>
</evidence>
<keyword evidence="4" id="KW-1133">Transmembrane helix</keyword>
<dbReference type="PANTHER" id="PTHR44858:SF1">
    <property type="entry name" value="UDP-N-ACETYLGLUCOSAMINE--PEPTIDE N-ACETYLGLUCOSAMINYLTRANSFERASE SPINDLY-RELATED"/>
    <property type="match status" value="1"/>
</dbReference>
<sequence>MASTAVVAVLVAFDLVGLALAILLFALLPLVVPTAIVHCVYRSQMFMANRLTPSFYSHGRFWIIRFFCGRNCSAWALNNYAVKLYSDEQYHASNDAFSRVLQLDEKSAVYWAHRGASRYSIGEYQSAIDDLNVALKLESNHQIALMYRGYTLMATDNYTAALDDLARVECNTSQHSMVAYFRGHLNELLHHWESAIDDYLLAYNLDSTQTDAAISLVRLQAGCPDKDLRDANKAIQNATNLCV</sequence>
<comment type="caution">
    <text evidence="5">The sequence shown here is derived from an EMBL/GenBank/DDBJ whole genome shotgun (WGS) entry which is preliminary data.</text>
</comment>
<gene>
    <name evidence="5" type="ORF">RMSM_06586</name>
</gene>
<dbReference type="EMBL" id="ANOG01000952">
    <property type="protein sequence ID" value="EMI16492.1"/>
    <property type="molecule type" value="Genomic_DNA"/>
</dbReference>
<dbReference type="AlphaFoldDB" id="M5RM75"/>
<organism evidence="5 6">
    <name type="scientific">Rhodopirellula maiorica SM1</name>
    <dbReference type="NCBI Taxonomy" id="1265738"/>
    <lineage>
        <taxon>Bacteria</taxon>
        <taxon>Pseudomonadati</taxon>
        <taxon>Planctomycetota</taxon>
        <taxon>Planctomycetia</taxon>
        <taxon>Pirellulales</taxon>
        <taxon>Pirellulaceae</taxon>
        <taxon>Novipirellula</taxon>
    </lineage>
</organism>
<keyword evidence="4" id="KW-0812">Transmembrane</keyword>
<evidence type="ECO:0000313" key="5">
    <source>
        <dbReference type="EMBL" id="EMI16492.1"/>
    </source>
</evidence>
<dbReference type="InterPro" id="IPR019734">
    <property type="entry name" value="TPR_rpt"/>
</dbReference>
<dbReference type="PATRIC" id="fig|1265738.3.peg.6571"/>
<dbReference type="SMART" id="SM00028">
    <property type="entry name" value="TPR"/>
    <property type="match status" value="3"/>
</dbReference>
<evidence type="ECO:0000256" key="3">
    <source>
        <dbReference type="PROSITE-ProRule" id="PRU00339"/>
    </source>
</evidence>
<dbReference type="PROSITE" id="PS50005">
    <property type="entry name" value="TPR"/>
    <property type="match status" value="1"/>
</dbReference>
<dbReference type="OrthoDB" id="9790037at2"/>
<keyword evidence="4" id="KW-0472">Membrane</keyword>
<dbReference type="Gene3D" id="1.25.40.10">
    <property type="entry name" value="Tetratricopeptide repeat domain"/>
    <property type="match status" value="2"/>
</dbReference>
<evidence type="ECO:0000256" key="2">
    <source>
        <dbReference type="ARBA" id="ARBA00022803"/>
    </source>
</evidence>
<dbReference type="RefSeq" id="WP_008706553.1">
    <property type="nucleotide sequence ID" value="NZ_ANOG01000952.1"/>
</dbReference>
<dbReference type="InterPro" id="IPR011990">
    <property type="entry name" value="TPR-like_helical_dom_sf"/>
</dbReference>
<accession>M5RM75</accession>
<dbReference type="Proteomes" id="UP000011991">
    <property type="component" value="Unassembled WGS sequence"/>
</dbReference>
<proteinExistence type="predicted"/>
<name>M5RM75_9BACT</name>
<dbReference type="InterPro" id="IPR050498">
    <property type="entry name" value="Ycf3"/>
</dbReference>